<keyword evidence="3 9" id="KW-0028">Amino-acid biosynthesis</keyword>
<proteinExistence type="inferred from homology"/>
<dbReference type="GO" id="GO:0004358">
    <property type="term" value="F:L-glutamate N-acetyltransferase activity, acting on acetyl-L-ornithine as donor"/>
    <property type="evidence" value="ECO:0007669"/>
    <property type="project" value="UniProtKB-UniRule"/>
</dbReference>
<feature type="binding site" evidence="9">
    <location>
        <position position="440"/>
    </location>
    <ligand>
        <name>substrate</name>
    </ligand>
</feature>
<dbReference type="UniPathway" id="UPA00068">
    <property type="reaction ID" value="UER00106"/>
</dbReference>
<dbReference type="Proteomes" id="UP000262825">
    <property type="component" value="Unassembled WGS sequence"/>
</dbReference>
<dbReference type="SUPFAM" id="SSF56266">
    <property type="entry name" value="DmpA/ArgJ-like"/>
    <property type="match status" value="1"/>
</dbReference>
<evidence type="ECO:0000256" key="4">
    <source>
        <dbReference type="ARBA" id="ARBA00022679"/>
    </source>
</evidence>
<evidence type="ECO:0000256" key="7">
    <source>
        <dbReference type="ARBA" id="ARBA00023268"/>
    </source>
</evidence>
<comment type="catalytic activity">
    <reaction evidence="9">
        <text>N(2)-acetyl-L-ornithine + L-glutamate = N-acetyl-L-glutamate + L-ornithine</text>
        <dbReference type="Rhea" id="RHEA:15349"/>
        <dbReference type="ChEBI" id="CHEBI:29985"/>
        <dbReference type="ChEBI" id="CHEBI:44337"/>
        <dbReference type="ChEBI" id="CHEBI:46911"/>
        <dbReference type="ChEBI" id="CHEBI:57805"/>
        <dbReference type="EC" id="2.3.1.35"/>
    </reaction>
</comment>
<dbReference type="InterPro" id="IPR002813">
    <property type="entry name" value="Arg_biosynth_ArgJ"/>
</dbReference>
<evidence type="ECO:0000256" key="5">
    <source>
        <dbReference type="ARBA" id="ARBA00022813"/>
    </source>
</evidence>
<feature type="binding site" evidence="9">
    <location>
        <position position="305"/>
    </location>
    <ligand>
        <name>substrate</name>
    </ligand>
</feature>
<protein>
    <recommendedName>
        <fullName evidence="9">Arginine biosynthesis bifunctional protein ArgJ, mitochondrial</fullName>
    </recommendedName>
    <domain>
        <recommendedName>
            <fullName evidence="9">Glutamate N-acetyltransferase</fullName>
            <shortName evidence="9">GAT</shortName>
            <ecNumber evidence="9">2.3.1.35</ecNumber>
        </recommendedName>
        <alternativeName>
            <fullName evidence="9">Ornithine acetyltransferase</fullName>
            <shortName evidence="9">OATase</shortName>
        </alternativeName>
        <alternativeName>
            <fullName evidence="9">Ornithine transacetylase</fullName>
        </alternativeName>
    </domain>
    <domain>
        <recommendedName>
            <fullName evidence="9">Amino-acid acetyltransferase</fullName>
            <ecNumber evidence="9">2.3.1.1</ecNumber>
        </recommendedName>
        <alternativeName>
            <fullName evidence="9">N-acetylglutamate synthase</fullName>
            <shortName evidence="9">AGS</shortName>
        </alternativeName>
    </domain>
    <component>
        <recommendedName>
            <fullName evidence="9">Arginine biosynthesis bifunctional protein ArgJ alpha chain</fullName>
        </recommendedName>
    </component>
    <component>
        <recommendedName>
            <fullName evidence="9">Arginine biosynthesis bifunctional protein ArgJ beta chain</fullName>
        </recommendedName>
    </component>
</protein>
<feature type="active site" description="Nucleophile" evidence="9">
    <location>
        <position position="217"/>
    </location>
</feature>
<dbReference type="EMBL" id="UFAJ01000496">
    <property type="protein sequence ID" value="SSD60914.1"/>
    <property type="molecule type" value="Genomic_DNA"/>
</dbReference>
<gene>
    <name evidence="10" type="ORF">SCODWIG_02675</name>
</gene>
<evidence type="ECO:0000256" key="8">
    <source>
        <dbReference type="ARBA" id="ARBA00023315"/>
    </source>
</evidence>
<feature type="site" description="Involved in the stabilization of negative charge on the oxyanion by the formation of the oxyanion hole" evidence="9">
    <location>
        <position position="136"/>
    </location>
</feature>
<dbReference type="EC" id="2.3.1.1" evidence="9"/>
<reference evidence="11" key="1">
    <citation type="submission" date="2018-06" db="EMBL/GenBank/DDBJ databases">
        <authorList>
            <person name="Guldener U."/>
        </authorList>
    </citation>
    <scope>NUCLEOTIDE SEQUENCE [LARGE SCALE GENOMIC DNA]</scope>
    <source>
        <strain evidence="11">UTAD17</strain>
    </source>
</reference>
<name>A0A376B8R6_9ASCO</name>
<comment type="function">
    <text evidence="9">Catalyzes two activities which are involved in the cyclic version of arginine biosynthesis: the synthesis of acetylglutamate from glutamate and acetyl-CoA, and of ornithine by transacetylation between acetylornithine and glutamate.</text>
</comment>
<dbReference type="PANTHER" id="PTHR23100:SF0">
    <property type="entry name" value="ARGININE BIOSYNTHESIS BIFUNCTIONAL PROTEIN ARGJ, MITOCHONDRIAL"/>
    <property type="match status" value="1"/>
</dbReference>
<dbReference type="VEuPathDB" id="FungiDB:SCODWIG_02675"/>
<dbReference type="InterPro" id="IPR016117">
    <property type="entry name" value="ArgJ-like_dom_sf"/>
</dbReference>
<dbReference type="PANTHER" id="PTHR23100">
    <property type="entry name" value="ARGININE BIOSYNTHESIS BIFUNCTIONAL PROTEIN ARGJ"/>
    <property type="match status" value="1"/>
</dbReference>
<dbReference type="HAMAP" id="MF_01106">
    <property type="entry name" value="ArgJ"/>
    <property type="match status" value="1"/>
</dbReference>
<comment type="pathway">
    <text evidence="9">Amino-acid biosynthesis; L-arginine biosynthesis; L-ornithine and N-acetyl-L-glutamate from L-glutamate and N(2)-acetyl-L-ornithine (cyclic): step 1/1.</text>
</comment>
<dbReference type="GO" id="GO:0005759">
    <property type="term" value="C:mitochondrial matrix"/>
    <property type="evidence" value="ECO:0007669"/>
    <property type="project" value="UniProtKB-SubCell"/>
</dbReference>
<organism evidence="10 11">
    <name type="scientific">Saccharomycodes ludwigii</name>
    <dbReference type="NCBI Taxonomy" id="36035"/>
    <lineage>
        <taxon>Eukaryota</taxon>
        <taxon>Fungi</taxon>
        <taxon>Dikarya</taxon>
        <taxon>Ascomycota</taxon>
        <taxon>Saccharomycotina</taxon>
        <taxon>Saccharomycetes</taxon>
        <taxon>Saccharomycodales</taxon>
        <taxon>Saccharomycodaceae</taxon>
        <taxon>Saccharomycodes</taxon>
    </lineage>
</organism>
<comment type="similarity">
    <text evidence="1 9">Belongs to the ArgJ family.</text>
</comment>
<dbReference type="FunFam" id="3.10.20.340:FF:000002">
    <property type="entry name" value="Arginine biosynthesis bifunctional protein ArgJ, mitochondrial"/>
    <property type="match status" value="1"/>
</dbReference>
<keyword evidence="4 9" id="KW-0808">Transferase</keyword>
<keyword evidence="2 9" id="KW-0055">Arginine biosynthesis</keyword>
<evidence type="ECO:0000256" key="1">
    <source>
        <dbReference type="ARBA" id="ARBA00006774"/>
    </source>
</evidence>
<comment type="pathway">
    <text evidence="9">Amino-acid biosynthesis; L-arginine biosynthesis; N(2)-acetyl-L-ornithine from L-glutamate: step 1/4.</text>
</comment>
<comment type="PTM">
    <text evidence="9">The alpha and beta chains are autoproteolytically processed from a single precursor protein within the mitochondrion.</text>
</comment>
<keyword evidence="7 9" id="KW-0511">Multifunctional enzyme</keyword>
<keyword evidence="6 9" id="KW-0496">Mitochondrion</keyword>
<sequence length="445" mass="48471">MKQSLRLLKEKIPINKYSLYVPKCGVFPKGFKVGSIASGVKKNGNLDLGIIVNTNTKTPSSASAVFTTNRFKAAPVLQSQRVLQETKGSNINSIVVNSGCANSITGEIGLKDAKSMCDIVNKQLKSDKPSTLVMSTGVIGQKLQMDKIEKGLVEIFENKKILGDDFEHWLNVAKSICTTDTFPKLVTNKFRLSSTGQEYTLTGIAKGAGMICPNMATLLGFILTDLQITPRALKKMLSNATMRSFNCISVDGDMSTNDTITMIANGAVETNKPVDIENAQVFNEVQENVTSFAQQLAQLVVRDGEGSTKFVTVKVLNSLNFNDAKTIAETISNSNLVKTALYGEDANWGRILCAIGYSKLNDIKSLKPEKLNVSFVATDGSEPKELKLLINGVPNLDLDEKRASQILALPDLEILVDLGTGSEKCQFWTCDLSHEYVTINGDYRS</sequence>
<evidence type="ECO:0000256" key="6">
    <source>
        <dbReference type="ARBA" id="ARBA00023128"/>
    </source>
</evidence>
<comment type="catalytic activity">
    <reaction evidence="9">
        <text>L-glutamate + acetyl-CoA = N-acetyl-L-glutamate + CoA + H(+)</text>
        <dbReference type="Rhea" id="RHEA:24292"/>
        <dbReference type="ChEBI" id="CHEBI:15378"/>
        <dbReference type="ChEBI" id="CHEBI:29985"/>
        <dbReference type="ChEBI" id="CHEBI:44337"/>
        <dbReference type="ChEBI" id="CHEBI:57287"/>
        <dbReference type="ChEBI" id="CHEBI:57288"/>
        <dbReference type="EC" id="2.3.1.1"/>
    </reaction>
</comment>
<feature type="site" description="Cleavage; by autolysis" evidence="9">
    <location>
        <begin position="216"/>
        <end position="217"/>
    </location>
</feature>
<feature type="chain" id="PRO_5023473276" description="Arginine biosynthesis bifunctional protein ArgJ alpha chain" evidence="9">
    <location>
        <begin position="1"/>
        <end position="216"/>
    </location>
</feature>
<dbReference type="Gene3D" id="3.60.70.12">
    <property type="entry name" value="L-amino peptidase D-ALA esterase/amidase"/>
    <property type="match status" value="1"/>
</dbReference>
<dbReference type="EC" id="2.3.1.35" evidence="9"/>
<comment type="subunit">
    <text evidence="9">Heterodimer of an alpha and a beta chain.</text>
</comment>
<feature type="binding site" evidence="9">
    <location>
        <position position="445"/>
    </location>
    <ligand>
        <name>substrate</name>
    </ligand>
</feature>
<dbReference type="OrthoDB" id="2017946at2759"/>
<dbReference type="NCBIfam" id="NF003802">
    <property type="entry name" value="PRK05388.1"/>
    <property type="match status" value="1"/>
</dbReference>
<dbReference type="GO" id="GO:0006592">
    <property type="term" value="P:ornithine biosynthetic process"/>
    <property type="evidence" value="ECO:0007669"/>
    <property type="project" value="TreeGrafter"/>
</dbReference>
<dbReference type="NCBIfam" id="TIGR00120">
    <property type="entry name" value="ArgJ"/>
    <property type="match status" value="1"/>
</dbReference>
<evidence type="ECO:0000256" key="3">
    <source>
        <dbReference type="ARBA" id="ARBA00022605"/>
    </source>
</evidence>
<dbReference type="GO" id="GO:0006526">
    <property type="term" value="P:L-arginine biosynthetic process"/>
    <property type="evidence" value="ECO:0007669"/>
    <property type="project" value="UniProtKB-UniRule"/>
</dbReference>
<evidence type="ECO:0000256" key="9">
    <source>
        <dbReference type="HAMAP-Rule" id="MF_03124"/>
    </source>
</evidence>
<keyword evidence="5 9" id="KW-0068">Autocatalytic cleavage</keyword>
<evidence type="ECO:0000256" key="2">
    <source>
        <dbReference type="ARBA" id="ARBA00022571"/>
    </source>
</evidence>
<feature type="site" description="Involved in the stabilization of negative charge on the oxyanion by the formation of the oxyanion hole" evidence="9">
    <location>
        <position position="137"/>
    </location>
</feature>
<dbReference type="InterPro" id="IPR042195">
    <property type="entry name" value="ArgJ_beta_C"/>
</dbReference>
<dbReference type="GO" id="GO:0004042">
    <property type="term" value="F:L-glutamate N-acetyltransferase activity"/>
    <property type="evidence" value="ECO:0007669"/>
    <property type="project" value="UniProtKB-UniRule"/>
</dbReference>
<evidence type="ECO:0000313" key="11">
    <source>
        <dbReference type="Proteomes" id="UP000262825"/>
    </source>
</evidence>
<dbReference type="FunFam" id="3.60.70.12:FF:000002">
    <property type="entry name" value="Arginine biosynthesis bifunctional protein ArgJ, mitochondrial"/>
    <property type="match status" value="1"/>
</dbReference>
<dbReference type="Gene3D" id="3.10.20.340">
    <property type="entry name" value="ArgJ beta chain, C-terminal domain"/>
    <property type="match status" value="1"/>
</dbReference>
<accession>A0A376B8R6</accession>
<feature type="binding site" evidence="9">
    <location>
        <position position="178"/>
    </location>
    <ligand>
        <name>substrate</name>
    </ligand>
</feature>
<feature type="binding site" evidence="9">
    <location>
        <position position="206"/>
    </location>
    <ligand>
        <name>substrate</name>
    </ligand>
</feature>
<dbReference type="Pfam" id="PF01960">
    <property type="entry name" value="ArgJ"/>
    <property type="match status" value="1"/>
</dbReference>
<evidence type="ECO:0000313" key="10">
    <source>
        <dbReference type="EMBL" id="SSD60914.1"/>
    </source>
</evidence>
<comment type="subcellular location">
    <subcellularLocation>
        <location evidence="9">Mitochondrion matrix</location>
    </subcellularLocation>
</comment>
<dbReference type="AlphaFoldDB" id="A0A376B8R6"/>
<keyword evidence="11" id="KW-1185">Reference proteome</keyword>
<feature type="binding site" evidence="9">
    <location>
        <position position="217"/>
    </location>
    <ligand>
        <name>substrate</name>
    </ligand>
</feature>
<feature type="chain" id="PRO_5023473275" description="Arginine biosynthesis bifunctional protein ArgJ beta chain" evidence="9">
    <location>
        <begin position="217"/>
        <end position="445"/>
    </location>
</feature>
<dbReference type="CDD" id="cd02152">
    <property type="entry name" value="OAT"/>
    <property type="match status" value="1"/>
</dbReference>
<keyword evidence="8 9" id="KW-0012">Acyltransferase</keyword>